<evidence type="ECO:0000313" key="1">
    <source>
        <dbReference type="EMBL" id="KAI5323421.1"/>
    </source>
</evidence>
<accession>A0AAD4YVY5</accession>
<proteinExistence type="predicted"/>
<evidence type="ECO:0000313" key="2">
    <source>
        <dbReference type="Proteomes" id="UP001054821"/>
    </source>
</evidence>
<name>A0AAD4YVY5_PRUDU</name>
<sequence length="83" mass="8973">MASPTCSATHDSATIRGHLNAISGHSLVLEQIYLLPPFQPNLTYAPMYASNRALAHMLLDSAHTSLPDLCNQVGLNSRVDQLT</sequence>
<dbReference type="EMBL" id="JAJFAZ020000006">
    <property type="protein sequence ID" value="KAI5323421.1"/>
    <property type="molecule type" value="Genomic_DNA"/>
</dbReference>
<reference evidence="1 2" key="1">
    <citation type="journal article" date="2022" name="G3 (Bethesda)">
        <title>Whole-genome sequence and methylome profiling of the almond [Prunus dulcis (Mill.) D.A. Webb] cultivar 'Nonpareil'.</title>
        <authorList>
            <person name="D'Amico-Willman K.M."/>
            <person name="Ouma W.Z."/>
            <person name="Meulia T."/>
            <person name="Sideli G.M."/>
            <person name="Gradziel T.M."/>
            <person name="Fresnedo-Ramirez J."/>
        </authorList>
    </citation>
    <scope>NUCLEOTIDE SEQUENCE [LARGE SCALE GENOMIC DNA]</scope>
    <source>
        <strain evidence="1">Clone GOH B32 T37-40</strain>
    </source>
</reference>
<keyword evidence="2" id="KW-1185">Reference proteome</keyword>
<dbReference type="AlphaFoldDB" id="A0AAD4YVY5"/>
<gene>
    <name evidence="1" type="ORF">L3X38_032493</name>
</gene>
<organism evidence="1 2">
    <name type="scientific">Prunus dulcis</name>
    <name type="common">Almond</name>
    <name type="synonym">Amygdalus dulcis</name>
    <dbReference type="NCBI Taxonomy" id="3755"/>
    <lineage>
        <taxon>Eukaryota</taxon>
        <taxon>Viridiplantae</taxon>
        <taxon>Streptophyta</taxon>
        <taxon>Embryophyta</taxon>
        <taxon>Tracheophyta</taxon>
        <taxon>Spermatophyta</taxon>
        <taxon>Magnoliopsida</taxon>
        <taxon>eudicotyledons</taxon>
        <taxon>Gunneridae</taxon>
        <taxon>Pentapetalae</taxon>
        <taxon>rosids</taxon>
        <taxon>fabids</taxon>
        <taxon>Rosales</taxon>
        <taxon>Rosaceae</taxon>
        <taxon>Amygdaloideae</taxon>
        <taxon>Amygdaleae</taxon>
        <taxon>Prunus</taxon>
    </lineage>
</organism>
<protein>
    <submittedName>
        <fullName evidence="1">Uncharacterized protein</fullName>
    </submittedName>
</protein>
<comment type="caution">
    <text evidence="1">The sequence shown here is derived from an EMBL/GenBank/DDBJ whole genome shotgun (WGS) entry which is preliminary data.</text>
</comment>
<dbReference type="Proteomes" id="UP001054821">
    <property type="component" value="Chromosome 6"/>
</dbReference>